<keyword evidence="4" id="KW-1185">Reference proteome</keyword>
<sequence>MRVLESNEVVEVAGGSVLGVICYGTIGFWVGGFLGFCAGVLPAIPGAIAGMTLGAYLGTDGTPQVIVIRENGSTVG</sequence>
<dbReference type="AlphaFoldDB" id="A0A0Q9YJY9"/>
<organism evidence="2">
    <name type="scientific">Candidatus Berkiella aquae</name>
    <dbReference type="NCBI Taxonomy" id="295108"/>
    <lineage>
        <taxon>Bacteria</taxon>
        <taxon>Pseudomonadati</taxon>
        <taxon>Pseudomonadota</taxon>
        <taxon>Gammaproteobacteria</taxon>
        <taxon>Candidatus Berkiellales</taxon>
        <taxon>Candidatus Berkiellaceae</taxon>
        <taxon>Candidatus Berkiella</taxon>
    </lineage>
</organism>
<keyword evidence="1" id="KW-0472">Membrane</keyword>
<protein>
    <submittedName>
        <fullName evidence="2">Uncharacterized protein</fullName>
    </submittedName>
</protein>
<reference evidence="3" key="2">
    <citation type="journal article" date="2016" name="Genome Announc.">
        <title>Draft Genome Sequences of Two Novel Amoeba-Resistant Intranuclear Bacteria, 'Candidatus Berkiella cookevillensis' and 'Candidatus Berkiella aquae'.</title>
        <authorList>
            <person name="Mehari Y.T."/>
            <person name="Arivett B.A."/>
            <person name="Farone A.L."/>
            <person name="Gunderson J.H."/>
            <person name="Farone M.B."/>
        </authorList>
    </citation>
    <scope>NUCLEOTIDE SEQUENCE</scope>
    <source>
        <strain evidence="3">HT99</strain>
    </source>
</reference>
<evidence type="ECO:0000256" key="1">
    <source>
        <dbReference type="SAM" id="Phobius"/>
    </source>
</evidence>
<evidence type="ECO:0000313" key="3">
    <source>
        <dbReference type="EMBL" id="MCS5710090.1"/>
    </source>
</evidence>
<keyword evidence="1" id="KW-1133">Transmembrane helix</keyword>
<reference evidence="2" key="1">
    <citation type="submission" date="2015-09" db="EMBL/GenBank/DDBJ databases">
        <title>Draft Genome Sequences of Two Novel Amoeba-resistant Intranuclear Bacteria, Candidatus Berkiella cookevillensis and Candidatus Berkiella aquae.</title>
        <authorList>
            <person name="Mehari Y.T."/>
            <person name="Arivett B.A."/>
            <person name="Farone A.L."/>
            <person name="Gunderson J.H."/>
            <person name="Farone M.B."/>
        </authorList>
    </citation>
    <scope>NUCLEOTIDE SEQUENCE [LARGE SCALE GENOMIC DNA]</scope>
    <source>
        <strain evidence="2">HT99</strain>
    </source>
</reference>
<proteinExistence type="predicted"/>
<dbReference type="STRING" id="295108.HT99x_01876"/>
<dbReference type="OrthoDB" id="9916731at2"/>
<reference evidence="3" key="3">
    <citation type="submission" date="2021-06" db="EMBL/GenBank/DDBJ databases">
        <title>Genomic Description and Analysis of Intracellular Bacteria, Candidatus Berkiella cookevillensis and Candidatus Berkiella aquae.</title>
        <authorList>
            <person name="Kidane D.T."/>
            <person name="Mehari Y.T."/>
            <person name="Rice F.C."/>
            <person name="Arivett B.A."/>
            <person name="Farone A.L."/>
            <person name="Berk S.G."/>
            <person name="Farone M.B."/>
        </authorList>
    </citation>
    <scope>NUCLEOTIDE SEQUENCE</scope>
    <source>
        <strain evidence="3">HT99</strain>
    </source>
</reference>
<name>A0A0Q9YJY9_9GAMM</name>
<dbReference type="EMBL" id="LKAJ02000001">
    <property type="protein sequence ID" value="MCS5710090.1"/>
    <property type="molecule type" value="Genomic_DNA"/>
</dbReference>
<comment type="caution">
    <text evidence="2">The sequence shown here is derived from an EMBL/GenBank/DDBJ whole genome shotgun (WGS) entry which is preliminary data.</text>
</comment>
<gene>
    <name evidence="3" type="ORF">HT99x_001475</name>
    <name evidence="2" type="ORF">HT99x_01876</name>
</gene>
<evidence type="ECO:0000313" key="4">
    <source>
        <dbReference type="Proteomes" id="UP000051497"/>
    </source>
</evidence>
<accession>A0A0Q9YJY9</accession>
<feature type="transmembrane region" description="Helical" evidence="1">
    <location>
        <begin position="12"/>
        <end position="41"/>
    </location>
</feature>
<evidence type="ECO:0000313" key="2">
    <source>
        <dbReference type="EMBL" id="KRG20956.1"/>
    </source>
</evidence>
<dbReference type="Proteomes" id="UP000051497">
    <property type="component" value="Unassembled WGS sequence"/>
</dbReference>
<keyword evidence="1" id="KW-0812">Transmembrane</keyword>
<dbReference type="RefSeq" id="WP_075066501.1">
    <property type="nucleotide sequence ID" value="NZ_LKAJ02000001.1"/>
</dbReference>
<dbReference type="EMBL" id="LKAJ01000007">
    <property type="protein sequence ID" value="KRG20956.1"/>
    <property type="molecule type" value="Genomic_DNA"/>
</dbReference>